<accession>X1QDN5</accession>
<dbReference type="InterPro" id="IPR050336">
    <property type="entry name" value="Chromosome_partition/occlusion"/>
</dbReference>
<dbReference type="NCBIfam" id="TIGR00180">
    <property type="entry name" value="parB_part"/>
    <property type="match status" value="1"/>
</dbReference>
<dbReference type="Gene3D" id="1.10.10.2830">
    <property type="match status" value="1"/>
</dbReference>
<dbReference type="AlphaFoldDB" id="X1QDN5"/>
<evidence type="ECO:0000313" key="3">
    <source>
        <dbReference type="EMBL" id="GAI49115.1"/>
    </source>
</evidence>
<dbReference type="GO" id="GO:0003677">
    <property type="term" value="F:DNA binding"/>
    <property type="evidence" value="ECO:0007669"/>
    <property type="project" value="InterPro"/>
</dbReference>
<dbReference type="PANTHER" id="PTHR33375">
    <property type="entry name" value="CHROMOSOME-PARTITIONING PROTEIN PARB-RELATED"/>
    <property type="match status" value="1"/>
</dbReference>
<dbReference type="InterPro" id="IPR041468">
    <property type="entry name" value="HTH_ParB/Spo0J"/>
</dbReference>
<proteinExistence type="predicted"/>
<dbReference type="Gene3D" id="3.90.1530.30">
    <property type="match status" value="1"/>
</dbReference>
<feature type="domain" description="ParB-like N-terminal" evidence="2">
    <location>
        <begin position="4"/>
        <end position="99"/>
    </location>
</feature>
<dbReference type="EMBL" id="BARV01037271">
    <property type="protein sequence ID" value="GAI49115.1"/>
    <property type="molecule type" value="Genomic_DNA"/>
</dbReference>
<reference evidence="3" key="1">
    <citation type="journal article" date="2014" name="Front. Microbiol.">
        <title>High frequency of phylogenetically diverse reductive dehalogenase-homologous genes in deep subseafloor sedimentary metagenomes.</title>
        <authorList>
            <person name="Kawai M."/>
            <person name="Futagami T."/>
            <person name="Toyoda A."/>
            <person name="Takaki Y."/>
            <person name="Nishi S."/>
            <person name="Hori S."/>
            <person name="Arai W."/>
            <person name="Tsubouchi T."/>
            <person name="Morono Y."/>
            <person name="Uchiyama I."/>
            <person name="Ito T."/>
            <person name="Fujiyama A."/>
            <person name="Inagaki F."/>
            <person name="Takami H."/>
        </authorList>
    </citation>
    <scope>NUCLEOTIDE SEQUENCE</scope>
    <source>
        <strain evidence="3">Expedition CK06-06</strain>
    </source>
</reference>
<organism evidence="3">
    <name type="scientific">marine sediment metagenome</name>
    <dbReference type="NCBI Taxonomy" id="412755"/>
    <lineage>
        <taxon>unclassified sequences</taxon>
        <taxon>metagenomes</taxon>
        <taxon>ecological metagenomes</taxon>
    </lineage>
</organism>
<gene>
    <name evidence="3" type="ORF">S06H3_57700</name>
</gene>
<dbReference type="InterPro" id="IPR036086">
    <property type="entry name" value="ParB/Sulfiredoxin_sf"/>
</dbReference>
<dbReference type="SUPFAM" id="SSF110849">
    <property type="entry name" value="ParB/Sulfiredoxin"/>
    <property type="match status" value="1"/>
</dbReference>
<sequence>MAIEKIELELINDNPYQSRQTYHKQDIDELAASIKIHGLLQVPLARRKDGNVELAVGHLRKRAFLKLAKEGPGAWPKMPLDIRDFTDQEMSLCALEENLKRWDITPMEMARAVDSYLTNFTNETEADIATQLHTTQGNISNMRRVLRLPQQVLEKIDQGRINFSMGRELLVFQELTDEK</sequence>
<evidence type="ECO:0000256" key="1">
    <source>
        <dbReference type="ARBA" id="ARBA00022829"/>
    </source>
</evidence>
<dbReference type="Pfam" id="PF17762">
    <property type="entry name" value="HTH_ParB"/>
    <property type="match status" value="1"/>
</dbReference>
<dbReference type="InterPro" id="IPR003115">
    <property type="entry name" value="ParB_N"/>
</dbReference>
<feature type="non-terminal residue" evidence="3">
    <location>
        <position position="179"/>
    </location>
</feature>
<protein>
    <recommendedName>
        <fullName evidence="2">ParB-like N-terminal domain-containing protein</fullName>
    </recommendedName>
</protein>
<dbReference type="PANTHER" id="PTHR33375:SF1">
    <property type="entry name" value="CHROMOSOME-PARTITIONING PROTEIN PARB-RELATED"/>
    <property type="match status" value="1"/>
</dbReference>
<name>X1QDN5_9ZZZZ</name>
<dbReference type="SUPFAM" id="SSF109709">
    <property type="entry name" value="KorB DNA-binding domain-like"/>
    <property type="match status" value="1"/>
</dbReference>
<dbReference type="SMART" id="SM00470">
    <property type="entry name" value="ParB"/>
    <property type="match status" value="1"/>
</dbReference>
<dbReference type="GO" id="GO:0007059">
    <property type="term" value="P:chromosome segregation"/>
    <property type="evidence" value="ECO:0007669"/>
    <property type="project" value="UniProtKB-KW"/>
</dbReference>
<keyword evidence="1" id="KW-0159">Chromosome partition</keyword>
<dbReference type="Pfam" id="PF02195">
    <property type="entry name" value="ParB_N"/>
    <property type="match status" value="1"/>
</dbReference>
<dbReference type="InterPro" id="IPR004437">
    <property type="entry name" value="ParB/RepB/Spo0J"/>
</dbReference>
<dbReference type="GO" id="GO:0045881">
    <property type="term" value="P:positive regulation of sporulation resulting in formation of a cellular spore"/>
    <property type="evidence" value="ECO:0007669"/>
    <property type="project" value="TreeGrafter"/>
</dbReference>
<evidence type="ECO:0000259" key="2">
    <source>
        <dbReference type="SMART" id="SM00470"/>
    </source>
</evidence>
<dbReference type="GO" id="GO:0005694">
    <property type="term" value="C:chromosome"/>
    <property type="evidence" value="ECO:0007669"/>
    <property type="project" value="TreeGrafter"/>
</dbReference>
<comment type="caution">
    <text evidence="3">The sequence shown here is derived from an EMBL/GenBank/DDBJ whole genome shotgun (WGS) entry which is preliminary data.</text>
</comment>